<keyword evidence="2" id="KW-0560">Oxidoreductase</keyword>
<protein>
    <submittedName>
        <fullName evidence="4">Aldehyde dehydrogenase</fullName>
    </submittedName>
</protein>
<sequence length="421" mass="43624">MTAAMPGRAQVLAALPGVLARHAPELDAAIVAERGYPAASVRRDREGLLADAARAATGADPAAGRAPLTGRNGGDRYLLCVLSYNIGYWALVPVLNCVLPGNHVRLRFPRGADRIAAAMLAVLHDLVGPDRVVVDDRPGRELARAAAEDPGCAGVCLYGSDRAGWGFRGAAEAGVVVVVEGPGNDPALVLPDAAPDVAARLTAMKYAYGSGQACVAPERILVARSRYAEVVDGLAAAAAELVVGDPADPRVDVGPILHTGVLARLREQLDDAVAHGAQVVTGKLDADGSARPTVVAGLTPAMRAMTEEVFGPVVYVAPVEDDDEAVELAAASSMGLSASVWGRRGAEAVAARLRGAPALEQVDAPVTGRFGLVSVNRPGTANSLHIPFGGYGRSGWVWRPDPGEPPTFWQGPKHLGRVFSR</sequence>
<dbReference type="InterPro" id="IPR015590">
    <property type="entry name" value="Aldehyde_DH_dom"/>
</dbReference>
<proteinExistence type="inferred from homology"/>
<dbReference type="AlphaFoldDB" id="A0A848DDC1"/>
<dbReference type="Gene3D" id="3.40.309.10">
    <property type="entry name" value="Aldehyde Dehydrogenase, Chain A, domain 2"/>
    <property type="match status" value="1"/>
</dbReference>
<dbReference type="EMBL" id="JAAXKZ010000006">
    <property type="protein sequence ID" value="NMH90562.1"/>
    <property type="molecule type" value="Genomic_DNA"/>
</dbReference>
<evidence type="ECO:0000256" key="2">
    <source>
        <dbReference type="ARBA" id="ARBA00023002"/>
    </source>
</evidence>
<dbReference type="Proteomes" id="UP000586918">
    <property type="component" value="Unassembled WGS sequence"/>
</dbReference>
<dbReference type="Gene3D" id="3.40.605.10">
    <property type="entry name" value="Aldehyde Dehydrogenase, Chain A, domain 1"/>
    <property type="match status" value="1"/>
</dbReference>
<dbReference type="RefSeq" id="WP_169410062.1">
    <property type="nucleotide sequence ID" value="NZ_JAAXKZ010000006.1"/>
</dbReference>
<evidence type="ECO:0000259" key="3">
    <source>
        <dbReference type="Pfam" id="PF00171"/>
    </source>
</evidence>
<accession>A0A848DDC1</accession>
<dbReference type="PANTHER" id="PTHR42804">
    <property type="entry name" value="ALDEHYDE DEHYDROGENASE"/>
    <property type="match status" value="1"/>
</dbReference>
<feature type="domain" description="Aldehyde dehydrogenase" evidence="3">
    <location>
        <begin position="7"/>
        <end position="396"/>
    </location>
</feature>
<evidence type="ECO:0000313" key="4">
    <source>
        <dbReference type="EMBL" id="NMH90562.1"/>
    </source>
</evidence>
<evidence type="ECO:0000313" key="5">
    <source>
        <dbReference type="Proteomes" id="UP000586918"/>
    </source>
</evidence>
<evidence type="ECO:0000256" key="1">
    <source>
        <dbReference type="ARBA" id="ARBA00009986"/>
    </source>
</evidence>
<dbReference type="InterPro" id="IPR016161">
    <property type="entry name" value="Ald_DH/histidinol_DH"/>
</dbReference>
<keyword evidence="5" id="KW-1185">Reference proteome</keyword>
<dbReference type="SUPFAM" id="SSF53720">
    <property type="entry name" value="ALDH-like"/>
    <property type="match status" value="1"/>
</dbReference>
<dbReference type="PANTHER" id="PTHR42804:SF1">
    <property type="entry name" value="ALDEHYDE DEHYDROGENASE-RELATED"/>
    <property type="match status" value="1"/>
</dbReference>
<dbReference type="InterPro" id="IPR016163">
    <property type="entry name" value="Ald_DH_C"/>
</dbReference>
<comment type="similarity">
    <text evidence="1">Belongs to the aldehyde dehydrogenase family.</text>
</comment>
<organism evidence="4 5">
    <name type="scientific">Pseudonocardia bannensis</name>
    <dbReference type="NCBI Taxonomy" id="630973"/>
    <lineage>
        <taxon>Bacteria</taxon>
        <taxon>Bacillati</taxon>
        <taxon>Actinomycetota</taxon>
        <taxon>Actinomycetes</taxon>
        <taxon>Pseudonocardiales</taxon>
        <taxon>Pseudonocardiaceae</taxon>
        <taxon>Pseudonocardia</taxon>
    </lineage>
</organism>
<dbReference type="InterPro" id="IPR016162">
    <property type="entry name" value="Ald_DH_N"/>
</dbReference>
<reference evidence="4 5" key="1">
    <citation type="submission" date="2020-04" db="EMBL/GenBank/DDBJ databases">
        <authorList>
            <person name="Klaysubun C."/>
            <person name="Duangmal K."/>
            <person name="Lipun K."/>
        </authorList>
    </citation>
    <scope>NUCLEOTIDE SEQUENCE [LARGE SCALE GENOMIC DNA]</scope>
    <source>
        <strain evidence="4 5">DSM 45300</strain>
    </source>
</reference>
<gene>
    <name evidence="4" type="ORF">HF519_02980</name>
</gene>
<name>A0A848DDC1_9PSEU</name>
<dbReference type="Pfam" id="PF00171">
    <property type="entry name" value="Aldedh"/>
    <property type="match status" value="1"/>
</dbReference>
<comment type="caution">
    <text evidence="4">The sequence shown here is derived from an EMBL/GenBank/DDBJ whole genome shotgun (WGS) entry which is preliminary data.</text>
</comment>
<dbReference type="GO" id="GO:0016620">
    <property type="term" value="F:oxidoreductase activity, acting on the aldehyde or oxo group of donors, NAD or NADP as acceptor"/>
    <property type="evidence" value="ECO:0007669"/>
    <property type="project" value="InterPro"/>
</dbReference>